<dbReference type="CDD" id="cd01392">
    <property type="entry name" value="HTH_LacI"/>
    <property type="match status" value="1"/>
</dbReference>
<sequence length="346" mass="38063">MSDTLDDARRLKPVTMKDVANLAGVSMATVSRVLNNSSKVDAEMTENVQAAISQLKYQPNRVARTLAGSRSTLLGLLVTDLQNPFFMELMRGVEEVAQKHGYLLIIGNTMENVHREEQYLEILAAESVAGAIVVPTQEQAHSLDILKIRNIPIVTVDRRIQDSSIDTVLIDNVAAAHEATTHLLATGHRRIGIITGPSSTMTANERLSGYEQALQEAGIAPALELQQRGPYREESGEQLTHQLLTVDPPIDALLTANNQLTIGALRALYTQQKRIPEDIAIVGFDEVGWTTSHLITITTVTQPAYELGRIATERLFHHIKYPDAPAQEIILKYQLIVRESSAPSNP</sequence>
<keyword evidence="2" id="KW-0805">Transcription regulation</keyword>
<proteinExistence type="predicted"/>
<gene>
    <name evidence="6" type="ORF">KDI_20280</name>
</gene>
<dbReference type="Proteomes" id="UP000322530">
    <property type="component" value="Unassembled WGS sequence"/>
</dbReference>
<name>A0A5A5TC08_9CHLR</name>
<dbReference type="InterPro" id="IPR028082">
    <property type="entry name" value="Peripla_BP_I"/>
</dbReference>
<dbReference type="GO" id="GO:0000976">
    <property type="term" value="F:transcription cis-regulatory region binding"/>
    <property type="evidence" value="ECO:0007669"/>
    <property type="project" value="TreeGrafter"/>
</dbReference>
<comment type="caution">
    <text evidence="6">The sequence shown here is derived from an EMBL/GenBank/DDBJ whole genome shotgun (WGS) entry which is preliminary data.</text>
</comment>
<dbReference type="InterPro" id="IPR010982">
    <property type="entry name" value="Lambda_DNA-bd_dom_sf"/>
</dbReference>
<dbReference type="SUPFAM" id="SSF53822">
    <property type="entry name" value="Periplasmic binding protein-like I"/>
    <property type="match status" value="1"/>
</dbReference>
<dbReference type="InterPro" id="IPR000843">
    <property type="entry name" value="HTH_LacI"/>
</dbReference>
<keyword evidence="4" id="KW-0804">Transcription</keyword>
<dbReference type="CDD" id="cd06267">
    <property type="entry name" value="PBP1_LacI_sugar_binding-like"/>
    <property type="match status" value="1"/>
</dbReference>
<dbReference type="SUPFAM" id="SSF47413">
    <property type="entry name" value="lambda repressor-like DNA-binding domains"/>
    <property type="match status" value="1"/>
</dbReference>
<dbReference type="AlphaFoldDB" id="A0A5A5TC08"/>
<dbReference type="PANTHER" id="PTHR30146">
    <property type="entry name" value="LACI-RELATED TRANSCRIPTIONAL REPRESSOR"/>
    <property type="match status" value="1"/>
</dbReference>
<dbReference type="Gene3D" id="1.10.260.40">
    <property type="entry name" value="lambda repressor-like DNA-binding domains"/>
    <property type="match status" value="1"/>
</dbReference>
<dbReference type="EMBL" id="BIXY01000024">
    <property type="protein sequence ID" value="GCF08464.1"/>
    <property type="molecule type" value="Genomic_DNA"/>
</dbReference>
<evidence type="ECO:0000256" key="3">
    <source>
        <dbReference type="ARBA" id="ARBA00023125"/>
    </source>
</evidence>
<accession>A0A5A5TC08</accession>
<dbReference type="PANTHER" id="PTHR30146:SF148">
    <property type="entry name" value="HTH-TYPE TRANSCRIPTIONAL REPRESSOR PURR-RELATED"/>
    <property type="match status" value="1"/>
</dbReference>
<dbReference type="SMART" id="SM00354">
    <property type="entry name" value="HTH_LACI"/>
    <property type="match status" value="1"/>
</dbReference>
<dbReference type="RefSeq" id="WP_149401451.1">
    <property type="nucleotide sequence ID" value="NZ_BIXY01000024.1"/>
</dbReference>
<evidence type="ECO:0000313" key="7">
    <source>
        <dbReference type="Proteomes" id="UP000322530"/>
    </source>
</evidence>
<dbReference type="Pfam" id="PF00532">
    <property type="entry name" value="Peripla_BP_1"/>
    <property type="match status" value="1"/>
</dbReference>
<keyword evidence="3" id="KW-0238">DNA-binding</keyword>
<dbReference type="OrthoDB" id="156657at2"/>
<keyword evidence="1" id="KW-0678">Repressor</keyword>
<reference evidence="6 7" key="1">
    <citation type="submission" date="2019-01" db="EMBL/GenBank/DDBJ databases">
        <title>Draft genome sequence of Dictyobacter sp. Uno17.</title>
        <authorList>
            <person name="Wang C.M."/>
            <person name="Zheng Y."/>
            <person name="Sakai Y."/>
            <person name="Abe K."/>
            <person name="Yokota A."/>
            <person name="Yabe S."/>
        </authorList>
    </citation>
    <scope>NUCLEOTIDE SEQUENCE [LARGE SCALE GENOMIC DNA]</scope>
    <source>
        <strain evidence="6 7">Uno17</strain>
    </source>
</reference>
<dbReference type="GO" id="GO:0003700">
    <property type="term" value="F:DNA-binding transcription factor activity"/>
    <property type="evidence" value="ECO:0007669"/>
    <property type="project" value="TreeGrafter"/>
</dbReference>
<evidence type="ECO:0000256" key="4">
    <source>
        <dbReference type="ARBA" id="ARBA00023163"/>
    </source>
</evidence>
<feature type="domain" description="HTH lacI-type" evidence="5">
    <location>
        <begin position="14"/>
        <end position="68"/>
    </location>
</feature>
<evidence type="ECO:0000259" key="5">
    <source>
        <dbReference type="PROSITE" id="PS50932"/>
    </source>
</evidence>
<dbReference type="Gene3D" id="3.40.50.2300">
    <property type="match status" value="2"/>
</dbReference>
<keyword evidence="7" id="KW-1185">Reference proteome</keyword>
<evidence type="ECO:0000313" key="6">
    <source>
        <dbReference type="EMBL" id="GCF08464.1"/>
    </source>
</evidence>
<dbReference type="PROSITE" id="PS50932">
    <property type="entry name" value="HTH_LACI_2"/>
    <property type="match status" value="1"/>
</dbReference>
<dbReference type="PROSITE" id="PS00356">
    <property type="entry name" value="HTH_LACI_1"/>
    <property type="match status" value="1"/>
</dbReference>
<organism evidence="6 7">
    <name type="scientific">Dictyobacter arantiisoli</name>
    <dbReference type="NCBI Taxonomy" id="2014874"/>
    <lineage>
        <taxon>Bacteria</taxon>
        <taxon>Bacillati</taxon>
        <taxon>Chloroflexota</taxon>
        <taxon>Ktedonobacteria</taxon>
        <taxon>Ktedonobacterales</taxon>
        <taxon>Dictyobacteraceae</taxon>
        <taxon>Dictyobacter</taxon>
    </lineage>
</organism>
<protein>
    <submittedName>
        <fullName evidence="6">LacI family transcriptional regulator</fullName>
    </submittedName>
</protein>
<dbReference type="InterPro" id="IPR001761">
    <property type="entry name" value="Peripla_BP/Lac1_sug-bd_dom"/>
</dbReference>
<evidence type="ECO:0000256" key="2">
    <source>
        <dbReference type="ARBA" id="ARBA00023015"/>
    </source>
</evidence>
<dbReference type="PRINTS" id="PR00036">
    <property type="entry name" value="HTHLACI"/>
</dbReference>
<evidence type="ECO:0000256" key="1">
    <source>
        <dbReference type="ARBA" id="ARBA00022491"/>
    </source>
</evidence>
<dbReference type="Pfam" id="PF00356">
    <property type="entry name" value="LacI"/>
    <property type="match status" value="1"/>
</dbReference>